<keyword evidence="4" id="KW-1005">Bacterial flagellum biogenesis</keyword>
<keyword evidence="4" id="KW-0678">Repressor</keyword>
<dbReference type="Gene3D" id="2.60.40.4380">
    <property type="entry name" value="Translational regulator CsrA"/>
    <property type="match status" value="1"/>
</dbReference>
<dbReference type="SUPFAM" id="SSF117130">
    <property type="entry name" value="CsrA-like"/>
    <property type="match status" value="1"/>
</dbReference>
<accession>A0A5C5Z881</accession>
<dbReference type="PANTHER" id="PTHR34984">
    <property type="entry name" value="CARBON STORAGE REGULATOR"/>
    <property type="match status" value="1"/>
</dbReference>
<reference evidence="6 7" key="1">
    <citation type="submission" date="2019-02" db="EMBL/GenBank/DDBJ databases">
        <title>Deep-cultivation of Planctomycetes and their phenomic and genomic characterization uncovers novel biology.</title>
        <authorList>
            <person name="Wiegand S."/>
            <person name="Jogler M."/>
            <person name="Boedeker C."/>
            <person name="Pinto D."/>
            <person name="Vollmers J."/>
            <person name="Rivas-Marin E."/>
            <person name="Kohn T."/>
            <person name="Peeters S.H."/>
            <person name="Heuer A."/>
            <person name="Rast P."/>
            <person name="Oberbeckmann S."/>
            <person name="Bunk B."/>
            <person name="Jeske O."/>
            <person name="Meyerdierks A."/>
            <person name="Storesund J.E."/>
            <person name="Kallscheuer N."/>
            <person name="Luecker S."/>
            <person name="Lage O.M."/>
            <person name="Pohl T."/>
            <person name="Merkel B.J."/>
            <person name="Hornburger P."/>
            <person name="Mueller R.-W."/>
            <person name="Bruemmer F."/>
            <person name="Labrenz M."/>
            <person name="Spormann A.M."/>
            <person name="Op Den Camp H."/>
            <person name="Overmann J."/>
            <person name="Amann R."/>
            <person name="Jetten M.S.M."/>
            <person name="Mascher T."/>
            <person name="Medema M.H."/>
            <person name="Devos D.P."/>
            <person name="Kaster A.-K."/>
            <person name="Ovreas L."/>
            <person name="Rohde M."/>
            <person name="Galperin M.Y."/>
            <person name="Jogler C."/>
        </authorList>
    </citation>
    <scope>NUCLEOTIDE SEQUENCE [LARGE SCALE GENOMIC DNA]</scope>
    <source>
        <strain evidence="6 7">CA13</strain>
    </source>
</reference>
<dbReference type="InterPro" id="IPR036107">
    <property type="entry name" value="CsrA_sf"/>
</dbReference>
<sequence>MLILSRKENESIHIGDDIVVVVTRIGRNRVQIGIDAPREMRIRRSELADAPSETSPSQSTSKGSSVPPVHNAVSIQNELAGLSFPLAER</sequence>
<dbReference type="OrthoDB" id="289081at2"/>
<dbReference type="GO" id="GO:0006402">
    <property type="term" value="P:mRNA catabolic process"/>
    <property type="evidence" value="ECO:0007669"/>
    <property type="project" value="InterPro"/>
</dbReference>
<feature type="region of interest" description="Disordered" evidence="5">
    <location>
        <begin position="43"/>
        <end position="70"/>
    </location>
</feature>
<dbReference type="EMBL" id="SJPJ01000001">
    <property type="protein sequence ID" value="TWT83307.1"/>
    <property type="molecule type" value="Genomic_DNA"/>
</dbReference>
<comment type="subunit">
    <text evidence="4">Homodimer; the beta-strands of each monomer intercalate to form a hydrophobic core, while the alpha-helices form wings that extend away from the core.</text>
</comment>
<dbReference type="GO" id="GO:0005829">
    <property type="term" value="C:cytosol"/>
    <property type="evidence" value="ECO:0007669"/>
    <property type="project" value="TreeGrafter"/>
</dbReference>
<keyword evidence="1 4" id="KW-0963">Cytoplasm</keyword>
<comment type="subcellular location">
    <subcellularLocation>
        <location evidence="4">Cytoplasm</location>
    </subcellularLocation>
</comment>
<organism evidence="6 7">
    <name type="scientific">Novipirellula herctigrandis</name>
    <dbReference type="NCBI Taxonomy" id="2527986"/>
    <lineage>
        <taxon>Bacteria</taxon>
        <taxon>Pseudomonadati</taxon>
        <taxon>Planctomycetota</taxon>
        <taxon>Planctomycetia</taxon>
        <taxon>Pirellulales</taxon>
        <taxon>Pirellulaceae</taxon>
        <taxon>Novipirellula</taxon>
    </lineage>
</organism>
<dbReference type="Proteomes" id="UP000315010">
    <property type="component" value="Unassembled WGS sequence"/>
</dbReference>
<dbReference type="GO" id="GO:0044781">
    <property type="term" value="P:bacterial-type flagellum organization"/>
    <property type="evidence" value="ECO:0007669"/>
    <property type="project" value="UniProtKB-KW"/>
</dbReference>
<keyword evidence="3 4" id="KW-0694">RNA-binding</keyword>
<evidence type="ECO:0000313" key="7">
    <source>
        <dbReference type="Proteomes" id="UP000315010"/>
    </source>
</evidence>
<dbReference type="Pfam" id="PF02599">
    <property type="entry name" value="CsrA"/>
    <property type="match status" value="1"/>
</dbReference>
<dbReference type="GO" id="GO:0006109">
    <property type="term" value="P:regulation of carbohydrate metabolic process"/>
    <property type="evidence" value="ECO:0007669"/>
    <property type="project" value="InterPro"/>
</dbReference>
<comment type="function">
    <text evidence="4">A translational regulator that binds mRNA to regulate translation initiation and/or mRNA stability. Usually binds in the 5'-UTR at or near the Shine-Dalgarno sequence preventing ribosome-binding, thus repressing translation. Its main target seems to be the major flagellin gene, while its function is anatagonized by FliW.</text>
</comment>
<evidence type="ECO:0000256" key="1">
    <source>
        <dbReference type="ARBA" id="ARBA00022490"/>
    </source>
</evidence>
<dbReference type="PANTHER" id="PTHR34984:SF1">
    <property type="entry name" value="CARBON STORAGE REGULATOR"/>
    <property type="match status" value="1"/>
</dbReference>
<comment type="similarity">
    <text evidence="4">Belongs to the CsrA/RsmA family.</text>
</comment>
<comment type="caution">
    <text evidence="6">The sequence shown here is derived from an EMBL/GenBank/DDBJ whole genome shotgun (WGS) entry which is preliminary data.</text>
</comment>
<evidence type="ECO:0000256" key="5">
    <source>
        <dbReference type="SAM" id="MobiDB-lite"/>
    </source>
</evidence>
<proteinExistence type="inferred from homology"/>
<protein>
    <recommendedName>
        <fullName evidence="4">Translational regulator CsrA</fullName>
    </recommendedName>
</protein>
<gene>
    <name evidence="4" type="primary">csrA</name>
    <name evidence="6" type="ORF">CA13_47720</name>
</gene>
<dbReference type="GO" id="GO:1902208">
    <property type="term" value="P:regulation of bacterial-type flagellum assembly"/>
    <property type="evidence" value="ECO:0007669"/>
    <property type="project" value="UniProtKB-UniRule"/>
</dbReference>
<dbReference type="HAMAP" id="MF_00167">
    <property type="entry name" value="CsrA"/>
    <property type="match status" value="1"/>
</dbReference>
<evidence type="ECO:0000256" key="4">
    <source>
        <dbReference type="HAMAP-Rule" id="MF_00167"/>
    </source>
</evidence>
<keyword evidence="2 4" id="KW-0810">Translation regulation</keyword>
<evidence type="ECO:0000256" key="2">
    <source>
        <dbReference type="ARBA" id="ARBA00022845"/>
    </source>
</evidence>
<dbReference type="RefSeq" id="WP_146400379.1">
    <property type="nucleotide sequence ID" value="NZ_SJPJ01000001.1"/>
</dbReference>
<feature type="compositionally biased region" description="Low complexity" evidence="5">
    <location>
        <begin position="51"/>
        <end position="68"/>
    </location>
</feature>
<dbReference type="GO" id="GO:0048027">
    <property type="term" value="F:mRNA 5'-UTR binding"/>
    <property type="evidence" value="ECO:0007669"/>
    <property type="project" value="UniProtKB-UniRule"/>
</dbReference>
<keyword evidence="7" id="KW-1185">Reference proteome</keyword>
<dbReference type="AlphaFoldDB" id="A0A5C5Z881"/>
<evidence type="ECO:0000256" key="3">
    <source>
        <dbReference type="ARBA" id="ARBA00022884"/>
    </source>
</evidence>
<name>A0A5C5Z881_9BACT</name>
<evidence type="ECO:0000313" key="6">
    <source>
        <dbReference type="EMBL" id="TWT83307.1"/>
    </source>
</evidence>
<dbReference type="InterPro" id="IPR003751">
    <property type="entry name" value="CsrA"/>
</dbReference>
<dbReference type="GO" id="GO:0045947">
    <property type="term" value="P:negative regulation of translational initiation"/>
    <property type="evidence" value="ECO:0007669"/>
    <property type="project" value="UniProtKB-UniRule"/>
</dbReference>